<evidence type="ECO:0000313" key="2">
    <source>
        <dbReference type="Proteomes" id="UP000483078"/>
    </source>
</evidence>
<reference evidence="1 2" key="1">
    <citation type="submission" date="2019-06" db="EMBL/GenBank/DDBJ databases">
        <title>Enrichment of Autotrophic Halophilic Microorganisms from Red Sea Brine Pool Using Microbial Electrosynthesis System.</title>
        <authorList>
            <person name="Alqahtani M.F."/>
            <person name="Bajracharya S."/>
            <person name="Katuri K.P."/>
            <person name="Ali M."/>
            <person name="Saikaly P.E."/>
        </authorList>
    </citation>
    <scope>NUCLEOTIDE SEQUENCE [LARGE SCALE GENOMIC DNA]</scope>
    <source>
        <strain evidence="1">MES6</strain>
    </source>
</reference>
<evidence type="ECO:0000313" key="1">
    <source>
        <dbReference type="EMBL" id="MTJ04725.1"/>
    </source>
</evidence>
<accession>A0A7C9HBY1</accession>
<protein>
    <recommendedName>
        <fullName evidence="3">Replication protein</fullName>
    </recommendedName>
</protein>
<sequence>MTLSERKEMQRAIRKMLSTYEFTHFITLSTNNPMVKQLRMRGTLKAFDAHLSRYVAGPKWQRHPMRPFWFATLEKPDTHPHWHMLARIEKLPEDPEGLSSPQEHLELKIRVSWSKLCPTGSIAVRPDPNIGAQHYITKDLASWRAIELFEVSGGM</sequence>
<dbReference type="EMBL" id="VENJ01000010">
    <property type="protein sequence ID" value="MTJ04725.1"/>
    <property type="molecule type" value="Genomic_DNA"/>
</dbReference>
<dbReference type="AlphaFoldDB" id="A0A7C9HBY1"/>
<proteinExistence type="predicted"/>
<gene>
    <name evidence="1" type="ORF">FH759_08550</name>
</gene>
<name>A0A7C9HBY1_9RHOB</name>
<organism evidence="1 2">
    <name type="scientific">Sediminimonas qiaohouensis</name>
    <dbReference type="NCBI Taxonomy" id="552061"/>
    <lineage>
        <taxon>Bacteria</taxon>
        <taxon>Pseudomonadati</taxon>
        <taxon>Pseudomonadota</taxon>
        <taxon>Alphaproteobacteria</taxon>
        <taxon>Rhodobacterales</taxon>
        <taxon>Roseobacteraceae</taxon>
        <taxon>Sediminimonas</taxon>
    </lineage>
</organism>
<evidence type="ECO:0008006" key="3">
    <source>
        <dbReference type="Google" id="ProtNLM"/>
    </source>
</evidence>
<dbReference type="RefSeq" id="WP_273249430.1">
    <property type="nucleotide sequence ID" value="NZ_VENJ01000010.1"/>
</dbReference>
<comment type="caution">
    <text evidence="1">The sequence shown here is derived from an EMBL/GenBank/DDBJ whole genome shotgun (WGS) entry which is preliminary data.</text>
</comment>
<dbReference type="Proteomes" id="UP000483078">
    <property type="component" value="Unassembled WGS sequence"/>
</dbReference>